<dbReference type="Pfam" id="PF01607">
    <property type="entry name" value="CBM_14"/>
    <property type="match status" value="1"/>
</dbReference>
<name>A0A5B7HCW6_PORTR</name>
<evidence type="ECO:0000313" key="2">
    <source>
        <dbReference type="EMBL" id="MPC66564.1"/>
    </source>
</evidence>
<sequence length="340" mass="38154">MNRVRFLPVDGSKDIERRKGEEREQVAHGGRRGAEVSASVSLELSSICRSEGRFPTSRECEEYVECVAENEEKGNSSINSYFYRCPTGPFHPTLARCVVQFQGQTCRSLESEALRLGKKERQGSLHRSPRHDRLCVGRLGFACASCTEVVVCAGQEAFLSTCASDMRCMSHDKFPGGVCYPRWPKEKCSCKASGQVMPDIYDRTTFLQCSGKDHFPRTFYCNNMHIFDPETLTCKAVPDVPACFATGVFPVEHACRWYYSCMPTGAGKWYQDYFLCPGNKVYNQAMAVCVDPQSLPEGIPCSSKRSKRLLSQDDLSASYCRRNDSEKPLTCPARIDHLAE</sequence>
<proteinExistence type="predicted"/>
<dbReference type="EMBL" id="VSRR010024939">
    <property type="protein sequence ID" value="MPC66564.1"/>
    <property type="molecule type" value="Genomic_DNA"/>
</dbReference>
<keyword evidence="3" id="KW-1185">Reference proteome</keyword>
<dbReference type="SUPFAM" id="SSF57625">
    <property type="entry name" value="Invertebrate chitin-binding proteins"/>
    <property type="match status" value="2"/>
</dbReference>
<dbReference type="Proteomes" id="UP000324222">
    <property type="component" value="Unassembled WGS sequence"/>
</dbReference>
<dbReference type="PROSITE" id="PS50940">
    <property type="entry name" value="CHIT_BIND_II"/>
    <property type="match status" value="1"/>
</dbReference>
<dbReference type="GO" id="GO:0008061">
    <property type="term" value="F:chitin binding"/>
    <property type="evidence" value="ECO:0007669"/>
    <property type="project" value="InterPro"/>
</dbReference>
<comment type="caution">
    <text evidence="2">The sequence shown here is derived from an EMBL/GenBank/DDBJ whole genome shotgun (WGS) entry which is preliminary data.</text>
</comment>
<accession>A0A5B7HCW6</accession>
<dbReference type="OrthoDB" id="6368322at2759"/>
<dbReference type="InterPro" id="IPR036508">
    <property type="entry name" value="Chitin-bd_dom_sf"/>
</dbReference>
<protein>
    <recommendedName>
        <fullName evidence="1">Chitin-binding type-2 domain-containing protein</fullName>
    </recommendedName>
</protein>
<reference evidence="2 3" key="1">
    <citation type="submission" date="2019-05" db="EMBL/GenBank/DDBJ databases">
        <title>Another draft genome of Portunus trituberculatus and its Hox gene families provides insights of decapod evolution.</title>
        <authorList>
            <person name="Jeong J.-H."/>
            <person name="Song I."/>
            <person name="Kim S."/>
            <person name="Choi T."/>
            <person name="Kim D."/>
            <person name="Ryu S."/>
            <person name="Kim W."/>
        </authorList>
    </citation>
    <scope>NUCLEOTIDE SEQUENCE [LARGE SCALE GENOMIC DNA]</scope>
    <source>
        <tissue evidence="2">Muscle</tissue>
    </source>
</reference>
<organism evidence="2 3">
    <name type="scientific">Portunus trituberculatus</name>
    <name type="common">Swimming crab</name>
    <name type="synonym">Neptunus trituberculatus</name>
    <dbReference type="NCBI Taxonomy" id="210409"/>
    <lineage>
        <taxon>Eukaryota</taxon>
        <taxon>Metazoa</taxon>
        <taxon>Ecdysozoa</taxon>
        <taxon>Arthropoda</taxon>
        <taxon>Crustacea</taxon>
        <taxon>Multicrustacea</taxon>
        <taxon>Malacostraca</taxon>
        <taxon>Eumalacostraca</taxon>
        <taxon>Eucarida</taxon>
        <taxon>Decapoda</taxon>
        <taxon>Pleocyemata</taxon>
        <taxon>Brachyura</taxon>
        <taxon>Eubrachyura</taxon>
        <taxon>Portunoidea</taxon>
        <taxon>Portunidae</taxon>
        <taxon>Portuninae</taxon>
        <taxon>Portunus</taxon>
    </lineage>
</organism>
<dbReference type="Gene3D" id="2.170.140.10">
    <property type="entry name" value="Chitin binding domain"/>
    <property type="match status" value="1"/>
</dbReference>
<dbReference type="InterPro" id="IPR002557">
    <property type="entry name" value="Chitin-bd_dom"/>
</dbReference>
<feature type="domain" description="Chitin-binding type-2" evidence="1">
    <location>
        <begin position="240"/>
        <end position="303"/>
    </location>
</feature>
<dbReference type="SMART" id="SM00494">
    <property type="entry name" value="ChtBD2"/>
    <property type="match status" value="3"/>
</dbReference>
<dbReference type="AlphaFoldDB" id="A0A5B7HCW6"/>
<evidence type="ECO:0000313" key="3">
    <source>
        <dbReference type="Proteomes" id="UP000324222"/>
    </source>
</evidence>
<gene>
    <name evidence="2" type="ORF">E2C01_060713</name>
</gene>
<evidence type="ECO:0000259" key="1">
    <source>
        <dbReference type="PROSITE" id="PS50940"/>
    </source>
</evidence>
<dbReference type="GO" id="GO:0005576">
    <property type="term" value="C:extracellular region"/>
    <property type="evidence" value="ECO:0007669"/>
    <property type="project" value="InterPro"/>
</dbReference>